<dbReference type="EMBL" id="BNAR01000005">
    <property type="protein sequence ID" value="GHH43154.1"/>
    <property type="molecule type" value="Genomic_DNA"/>
</dbReference>
<sequence length="99" mass="10619">MFMLTIPLVSASLHDVTVPGGGRSDRSETDGNRTSNPHRRGSATLQCGLNNAVIPARAVAEDPPRPPGMSHLLASSVRQYDLPPQDPLRRATKLPDLTP</sequence>
<evidence type="ECO:0000256" key="1">
    <source>
        <dbReference type="SAM" id="MobiDB-lite"/>
    </source>
</evidence>
<comment type="caution">
    <text evidence="2">The sequence shown here is derived from an EMBL/GenBank/DDBJ whole genome shotgun (WGS) entry which is preliminary data.</text>
</comment>
<evidence type="ECO:0000313" key="2">
    <source>
        <dbReference type="EMBL" id="GHH43154.1"/>
    </source>
</evidence>
<accession>A0ABQ3MF28</accession>
<evidence type="ECO:0008006" key="4">
    <source>
        <dbReference type="Google" id="ProtNLM"/>
    </source>
</evidence>
<protein>
    <recommendedName>
        <fullName evidence="4">Secreted protein</fullName>
    </recommendedName>
</protein>
<proteinExistence type="predicted"/>
<keyword evidence="3" id="KW-1185">Reference proteome</keyword>
<feature type="region of interest" description="Disordered" evidence="1">
    <location>
        <begin position="59"/>
        <end position="99"/>
    </location>
</feature>
<name>A0ABQ3MF28_9PSEU</name>
<gene>
    <name evidence="2" type="ORF">GCM10017774_40670</name>
</gene>
<reference evidence="3" key="1">
    <citation type="journal article" date="2019" name="Int. J. Syst. Evol. Microbiol.">
        <title>The Global Catalogue of Microorganisms (GCM) 10K type strain sequencing project: providing services to taxonomists for standard genome sequencing and annotation.</title>
        <authorList>
            <consortium name="The Broad Institute Genomics Platform"/>
            <consortium name="The Broad Institute Genome Sequencing Center for Infectious Disease"/>
            <person name="Wu L."/>
            <person name="Ma J."/>
        </authorList>
    </citation>
    <scope>NUCLEOTIDE SEQUENCE [LARGE SCALE GENOMIC DNA]</scope>
    <source>
        <strain evidence="3">CGMCC 4.7367</strain>
    </source>
</reference>
<organism evidence="2 3">
    <name type="scientific">Lentzea cavernae</name>
    <dbReference type="NCBI Taxonomy" id="2020703"/>
    <lineage>
        <taxon>Bacteria</taxon>
        <taxon>Bacillati</taxon>
        <taxon>Actinomycetota</taxon>
        <taxon>Actinomycetes</taxon>
        <taxon>Pseudonocardiales</taxon>
        <taxon>Pseudonocardiaceae</taxon>
        <taxon>Lentzea</taxon>
    </lineage>
</organism>
<feature type="region of interest" description="Disordered" evidence="1">
    <location>
        <begin position="14"/>
        <end position="44"/>
    </location>
</feature>
<evidence type="ECO:0000313" key="3">
    <source>
        <dbReference type="Proteomes" id="UP000605568"/>
    </source>
</evidence>
<dbReference type="Proteomes" id="UP000605568">
    <property type="component" value="Unassembled WGS sequence"/>
</dbReference>